<evidence type="ECO:0000313" key="4">
    <source>
        <dbReference type="Proteomes" id="UP000187439"/>
    </source>
</evidence>
<dbReference type="InterPro" id="IPR013815">
    <property type="entry name" value="ATP_grasp_subdomain_1"/>
</dbReference>
<dbReference type="PROSITE" id="PS50975">
    <property type="entry name" value="ATP_GRASP"/>
    <property type="match status" value="1"/>
</dbReference>
<dbReference type="InterPro" id="IPR003806">
    <property type="entry name" value="ATP-grasp_PylC-type"/>
</dbReference>
<evidence type="ECO:0000313" key="3">
    <source>
        <dbReference type="EMBL" id="OMD37957.1"/>
    </source>
</evidence>
<keyword evidence="1" id="KW-0547">Nucleotide-binding</keyword>
<dbReference type="Pfam" id="PF21360">
    <property type="entry name" value="PylC-like_N"/>
    <property type="match status" value="1"/>
</dbReference>
<proteinExistence type="predicted"/>
<name>A0A1R0XSQ3_9BACL</name>
<feature type="domain" description="ATP-grasp" evidence="2">
    <location>
        <begin position="118"/>
        <end position="290"/>
    </location>
</feature>
<dbReference type="EMBL" id="MPTC01000020">
    <property type="protein sequence ID" value="OMD37957.1"/>
    <property type="molecule type" value="Genomic_DNA"/>
</dbReference>
<dbReference type="Gene3D" id="3.40.50.20">
    <property type="match status" value="1"/>
</dbReference>
<dbReference type="SUPFAM" id="SSF56059">
    <property type="entry name" value="Glutathione synthetase ATP-binding domain-like"/>
    <property type="match status" value="1"/>
</dbReference>
<dbReference type="Gene3D" id="3.30.1490.20">
    <property type="entry name" value="ATP-grasp fold, A domain"/>
    <property type="match status" value="1"/>
</dbReference>
<dbReference type="Proteomes" id="UP000187439">
    <property type="component" value="Unassembled WGS sequence"/>
</dbReference>
<dbReference type="GO" id="GO:0005524">
    <property type="term" value="F:ATP binding"/>
    <property type="evidence" value="ECO:0007669"/>
    <property type="project" value="UniProtKB-UniRule"/>
</dbReference>
<accession>A0A1R0XSQ3</accession>
<keyword evidence="1" id="KW-0067">ATP-binding</keyword>
<organism evidence="3 4">
    <name type="scientific">Paenibacillus odorifer</name>
    <dbReference type="NCBI Taxonomy" id="189426"/>
    <lineage>
        <taxon>Bacteria</taxon>
        <taxon>Bacillati</taxon>
        <taxon>Bacillota</taxon>
        <taxon>Bacilli</taxon>
        <taxon>Bacillales</taxon>
        <taxon>Paenibacillaceae</taxon>
        <taxon>Paenibacillus</taxon>
    </lineage>
</organism>
<dbReference type="Gene3D" id="3.30.470.20">
    <property type="entry name" value="ATP-grasp fold, B domain"/>
    <property type="match status" value="1"/>
</dbReference>
<evidence type="ECO:0000256" key="1">
    <source>
        <dbReference type="PROSITE-ProRule" id="PRU00409"/>
    </source>
</evidence>
<reference evidence="3 4" key="1">
    <citation type="submission" date="2016-10" db="EMBL/GenBank/DDBJ databases">
        <title>Paenibacillus species isolates.</title>
        <authorList>
            <person name="Beno S.M."/>
        </authorList>
    </citation>
    <scope>NUCLEOTIDE SEQUENCE [LARGE SCALE GENOMIC DNA]</scope>
    <source>
        <strain evidence="3 4">FSL H7-0710</strain>
    </source>
</reference>
<gene>
    <name evidence="3" type="ORF">BSK52_20365</name>
</gene>
<dbReference type="GO" id="GO:0046872">
    <property type="term" value="F:metal ion binding"/>
    <property type="evidence" value="ECO:0007669"/>
    <property type="project" value="InterPro"/>
</dbReference>
<protein>
    <recommendedName>
        <fullName evidence="2">ATP-grasp domain-containing protein</fullName>
    </recommendedName>
</protein>
<dbReference type="InterPro" id="IPR048764">
    <property type="entry name" value="PylC_N"/>
</dbReference>
<dbReference type="AlphaFoldDB" id="A0A1R0XSQ3"/>
<dbReference type="RefSeq" id="WP_076120446.1">
    <property type="nucleotide sequence ID" value="NZ_MPTC01000020.1"/>
</dbReference>
<dbReference type="OrthoDB" id="9803907at2"/>
<sequence>MYNILFTSAGRRVELIQQFISARNNKSIIGNILCADLSELAPTLYFTDKAINLPPLSNPQYIFELLDVCIKENVNLIIPTIDTELEILLENVCLFKEHNIEILISNENTIRVSQDKMKTFEFFKSLDLHTPESFIAGMEFTGTVPCFIKPLSGSSSINAFKVQNHKELEFFKYYINDYIIQDLIEGEEFTIDVFCDFDGKPIYITSRLRIATRSGEVLKTKIISDPILTSQVLRIIDELKPKGPLTIQAIKNRNDGNYYFIEINARFGGGCPLSMIAGADSATALYDLLEGKHLSYIEGAAQVDLVFLRFDQNIVIKQGDNDHYAIP</sequence>
<comment type="caution">
    <text evidence="3">The sequence shown here is derived from an EMBL/GenBank/DDBJ whole genome shotgun (WGS) entry which is preliminary data.</text>
</comment>
<dbReference type="Pfam" id="PF02655">
    <property type="entry name" value="ATP-grasp_3"/>
    <property type="match status" value="1"/>
</dbReference>
<evidence type="ECO:0000259" key="2">
    <source>
        <dbReference type="PROSITE" id="PS50975"/>
    </source>
</evidence>
<dbReference type="InterPro" id="IPR011761">
    <property type="entry name" value="ATP-grasp"/>
</dbReference>